<dbReference type="SUPFAM" id="SSF161098">
    <property type="entry name" value="MetI-like"/>
    <property type="match status" value="1"/>
</dbReference>
<accession>D3FCC9</accession>
<keyword evidence="3" id="KW-1003">Cell membrane</keyword>
<comment type="subcellular location">
    <subcellularLocation>
        <location evidence="1 7">Cell membrane</location>
        <topology evidence="1 7">Multi-pass membrane protein</topology>
    </subcellularLocation>
</comment>
<feature type="transmembrane region" description="Helical" evidence="7">
    <location>
        <begin position="140"/>
        <end position="160"/>
    </location>
</feature>
<dbReference type="RefSeq" id="WP_012936475.1">
    <property type="nucleotide sequence ID" value="NC_013739.1"/>
</dbReference>
<dbReference type="Gene3D" id="1.10.3720.10">
    <property type="entry name" value="MetI-like"/>
    <property type="match status" value="1"/>
</dbReference>
<dbReference type="eggNOG" id="COG1173">
    <property type="taxonomic scope" value="Bacteria"/>
</dbReference>
<dbReference type="AlphaFoldDB" id="D3FCC9"/>
<dbReference type="InterPro" id="IPR050366">
    <property type="entry name" value="BP-dependent_transpt_permease"/>
</dbReference>
<dbReference type="GO" id="GO:0005886">
    <property type="term" value="C:plasma membrane"/>
    <property type="evidence" value="ECO:0007669"/>
    <property type="project" value="UniProtKB-SubCell"/>
</dbReference>
<dbReference type="OrthoDB" id="9812701at2"/>
<evidence type="ECO:0000256" key="5">
    <source>
        <dbReference type="ARBA" id="ARBA00022989"/>
    </source>
</evidence>
<dbReference type="KEGG" id="cwo:Cwoe_5013"/>
<reference evidence="10" key="2">
    <citation type="submission" date="2010-01" db="EMBL/GenBank/DDBJ databases">
        <title>The complete genome of Conexibacter woesei DSM 14684.</title>
        <authorList>
            <consortium name="US DOE Joint Genome Institute (JGI-PGF)"/>
            <person name="Lucas S."/>
            <person name="Copeland A."/>
            <person name="Lapidus A."/>
            <person name="Glavina del Rio T."/>
            <person name="Dalin E."/>
            <person name="Tice H."/>
            <person name="Bruce D."/>
            <person name="Goodwin L."/>
            <person name="Pitluck S."/>
            <person name="Kyrpides N."/>
            <person name="Mavromatis K."/>
            <person name="Ivanova N."/>
            <person name="Mikhailova N."/>
            <person name="Chertkov O."/>
            <person name="Brettin T."/>
            <person name="Detter J.C."/>
            <person name="Han C."/>
            <person name="Larimer F."/>
            <person name="Land M."/>
            <person name="Hauser L."/>
            <person name="Markowitz V."/>
            <person name="Cheng J.-F."/>
            <person name="Hugenholtz P."/>
            <person name="Woyke T."/>
            <person name="Wu D."/>
            <person name="Pukall R."/>
            <person name="Steenblock K."/>
            <person name="Schneider S."/>
            <person name="Klenk H.-P."/>
            <person name="Eisen J.A."/>
        </authorList>
    </citation>
    <scope>NUCLEOTIDE SEQUENCE [LARGE SCALE GENOMIC DNA]</scope>
    <source>
        <strain evidence="10">DSM 14684 / CIP 108061 / JCM 11494 / NBRC 100937 / ID131577</strain>
    </source>
</reference>
<keyword evidence="4 7" id="KW-0812">Transmembrane</keyword>
<feature type="domain" description="ABC transmembrane type-1" evidence="8">
    <location>
        <begin position="101"/>
        <end position="290"/>
    </location>
</feature>
<feature type="transmembrane region" description="Helical" evidence="7">
    <location>
        <begin position="268"/>
        <end position="290"/>
    </location>
</feature>
<name>D3FCC9_CONWI</name>
<organism evidence="9 10">
    <name type="scientific">Conexibacter woesei (strain DSM 14684 / CCUG 47730 / CIP 108061 / JCM 11494 / NBRC 100937 / ID131577)</name>
    <dbReference type="NCBI Taxonomy" id="469383"/>
    <lineage>
        <taxon>Bacteria</taxon>
        <taxon>Bacillati</taxon>
        <taxon>Actinomycetota</taxon>
        <taxon>Thermoleophilia</taxon>
        <taxon>Solirubrobacterales</taxon>
        <taxon>Conexibacteraceae</taxon>
        <taxon>Conexibacter</taxon>
    </lineage>
</organism>
<feature type="transmembrane region" description="Helical" evidence="7">
    <location>
        <begin position="213"/>
        <end position="236"/>
    </location>
</feature>
<comment type="similarity">
    <text evidence="7">Belongs to the binding-protein-dependent transport system permease family.</text>
</comment>
<evidence type="ECO:0000256" key="6">
    <source>
        <dbReference type="ARBA" id="ARBA00023136"/>
    </source>
</evidence>
<gene>
    <name evidence="9" type="ordered locus">Cwoe_5013</name>
</gene>
<dbReference type="InterPro" id="IPR000515">
    <property type="entry name" value="MetI-like"/>
</dbReference>
<proteinExistence type="inferred from homology"/>
<evidence type="ECO:0000256" key="7">
    <source>
        <dbReference type="RuleBase" id="RU363032"/>
    </source>
</evidence>
<keyword evidence="10" id="KW-1185">Reference proteome</keyword>
<feature type="transmembrane region" description="Helical" evidence="7">
    <location>
        <begin position="166"/>
        <end position="183"/>
    </location>
</feature>
<dbReference type="EMBL" id="CP001854">
    <property type="protein sequence ID" value="ADB53424.1"/>
    <property type="molecule type" value="Genomic_DNA"/>
</dbReference>
<keyword evidence="5 7" id="KW-1133">Transmembrane helix</keyword>
<keyword evidence="6 7" id="KW-0472">Membrane</keyword>
<evidence type="ECO:0000313" key="10">
    <source>
        <dbReference type="Proteomes" id="UP000008229"/>
    </source>
</evidence>
<dbReference type="GO" id="GO:0055085">
    <property type="term" value="P:transmembrane transport"/>
    <property type="evidence" value="ECO:0007669"/>
    <property type="project" value="InterPro"/>
</dbReference>
<evidence type="ECO:0000256" key="2">
    <source>
        <dbReference type="ARBA" id="ARBA00022448"/>
    </source>
</evidence>
<reference evidence="9 10" key="1">
    <citation type="journal article" date="2010" name="Stand. Genomic Sci.">
        <title>Complete genome sequence of Conexibacter woesei type strain (ID131577).</title>
        <authorList>
            <person name="Pukall R."/>
            <person name="Lapidus A."/>
            <person name="Glavina Del Rio T."/>
            <person name="Copeland A."/>
            <person name="Tice H."/>
            <person name="Cheng J.-F."/>
            <person name="Lucas S."/>
            <person name="Chen F."/>
            <person name="Nolan M."/>
            <person name="Bruce D."/>
            <person name="Goodwin L."/>
            <person name="Pitluck S."/>
            <person name="Mavromatis K."/>
            <person name="Ivanova N."/>
            <person name="Ovchinnikova G."/>
            <person name="Pati A."/>
            <person name="Chen A."/>
            <person name="Palaniappan K."/>
            <person name="Land M."/>
            <person name="Hauser L."/>
            <person name="Chang Y.-J."/>
            <person name="Jeffries C.D."/>
            <person name="Chain P."/>
            <person name="Meincke L."/>
            <person name="Sims D."/>
            <person name="Brettin T."/>
            <person name="Detter J.C."/>
            <person name="Rohde M."/>
            <person name="Goeker M."/>
            <person name="Bristow J."/>
            <person name="Eisen J.A."/>
            <person name="Markowitz V."/>
            <person name="Kyrpides N.C."/>
            <person name="Klenk H.-P."/>
            <person name="Hugenholtz P."/>
        </authorList>
    </citation>
    <scope>NUCLEOTIDE SEQUENCE [LARGE SCALE GENOMIC DNA]</scope>
    <source>
        <strain evidence="10">DSM 14684 / CIP 108061 / JCM 11494 / NBRC 100937 / ID131577</strain>
    </source>
</reference>
<dbReference type="InterPro" id="IPR035906">
    <property type="entry name" value="MetI-like_sf"/>
</dbReference>
<evidence type="ECO:0000256" key="1">
    <source>
        <dbReference type="ARBA" id="ARBA00004651"/>
    </source>
</evidence>
<dbReference type="Proteomes" id="UP000008229">
    <property type="component" value="Chromosome"/>
</dbReference>
<evidence type="ECO:0000256" key="3">
    <source>
        <dbReference type="ARBA" id="ARBA00022475"/>
    </source>
</evidence>
<dbReference type="STRING" id="469383.Cwoe_5013"/>
<protein>
    <submittedName>
        <fullName evidence="9">Binding-protein-dependent transport systems inner membrane component</fullName>
    </submittedName>
</protein>
<evidence type="ECO:0000313" key="9">
    <source>
        <dbReference type="EMBL" id="ADB53424.1"/>
    </source>
</evidence>
<dbReference type="PANTHER" id="PTHR43386">
    <property type="entry name" value="OLIGOPEPTIDE TRANSPORT SYSTEM PERMEASE PROTEIN APPC"/>
    <property type="match status" value="1"/>
</dbReference>
<evidence type="ECO:0000256" key="4">
    <source>
        <dbReference type="ARBA" id="ARBA00022692"/>
    </source>
</evidence>
<dbReference type="HOGENOM" id="CLU_028518_1_1_11"/>
<sequence>MRRLMPVPQGGPFAALKASRWVPARGASAAGARRRPLPAGLVIGATIFGLMVLLALFAPLLVGDPKQPDIANLLARPLSDGHLFGTDTLGRDLFARILYGMRISLLVAGLGMLGAMTLGVSAGLLAAFGGRWAETIVMRLVDIQLAFPYVLLAIALTSVLTPSIPVLVLLMVLAGWAAFARVVRSSAMQERAKDYVKAATLAGASRTRIARKYVLPSLLPPILVLGAMQMAMMIVFEATLSYLGMGIQPPTPSWGGIMLEGQRYLKDAWWISTLPGIGILLTTVSLNLIADGLQKRFGARLGEV</sequence>
<dbReference type="CDD" id="cd06261">
    <property type="entry name" value="TM_PBP2"/>
    <property type="match status" value="1"/>
</dbReference>
<dbReference type="PROSITE" id="PS50928">
    <property type="entry name" value="ABC_TM1"/>
    <property type="match status" value="1"/>
</dbReference>
<feature type="transmembrane region" description="Helical" evidence="7">
    <location>
        <begin position="41"/>
        <end position="62"/>
    </location>
</feature>
<dbReference type="Pfam" id="PF00528">
    <property type="entry name" value="BPD_transp_1"/>
    <property type="match status" value="1"/>
</dbReference>
<evidence type="ECO:0000259" key="8">
    <source>
        <dbReference type="PROSITE" id="PS50928"/>
    </source>
</evidence>
<keyword evidence="2 7" id="KW-0813">Transport</keyword>
<feature type="transmembrane region" description="Helical" evidence="7">
    <location>
        <begin position="103"/>
        <end position="128"/>
    </location>
</feature>
<dbReference type="PANTHER" id="PTHR43386:SF1">
    <property type="entry name" value="D,D-DIPEPTIDE TRANSPORT SYSTEM PERMEASE PROTEIN DDPC-RELATED"/>
    <property type="match status" value="1"/>
</dbReference>